<dbReference type="SUPFAM" id="SSF82697">
    <property type="entry name" value="PurS-like"/>
    <property type="match status" value="1"/>
</dbReference>
<name>A0A1F5K8L6_9BACT</name>
<evidence type="ECO:0000256" key="1">
    <source>
        <dbReference type="ARBA" id="ARBA00022490"/>
    </source>
</evidence>
<dbReference type="InterPro" id="IPR036604">
    <property type="entry name" value="PurS-like_sf"/>
</dbReference>
<dbReference type="PANTHER" id="PTHR34696:SF1">
    <property type="entry name" value="PHOSPHORIBOSYLFORMYLGLYCINAMIDINE SYNTHASE SUBUNIT PURS"/>
    <property type="match status" value="1"/>
</dbReference>
<keyword evidence="2" id="KW-0436">Ligase</keyword>
<organism evidence="7 8">
    <name type="scientific">Candidatus Daviesbacteria bacterium RIFCSPHIGHO2_12_FULL_37_11</name>
    <dbReference type="NCBI Taxonomy" id="1797777"/>
    <lineage>
        <taxon>Bacteria</taxon>
        <taxon>Candidatus Daviesiibacteriota</taxon>
    </lineage>
</organism>
<dbReference type="InterPro" id="IPR003850">
    <property type="entry name" value="PurS"/>
</dbReference>
<proteinExistence type="predicted"/>
<keyword evidence="3" id="KW-0547">Nucleotide-binding</keyword>
<evidence type="ECO:0000256" key="5">
    <source>
        <dbReference type="ARBA" id="ARBA00022840"/>
    </source>
</evidence>
<dbReference type="GO" id="GO:0005524">
    <property type="term" value="F:ATP binding"/>
    <property type="evidence" value="ECO:0007669"/>
    <property type="project" value="UniProtKB-KW"/>
</dbReference>
<dbReference type="Proteomes" id="UP000176527">
    <property type="component" value="Unassembled WGS sequence"/>
</dbReference>
<evidence type="ECO:0000256" key="3">
    <source>
        <dbReference type="ARBA" id="ARBA00022741"/>
    </source>
</evidence>
<keyword evidence="4" id="KW-0658">Purine biosynthesis</keyword>
<dbReference type="GO" id="GO:0004642">
    <property type="term" value="F:phosphoribosylformylglycinamidine synthase activity"/>
    <property type="evidence" value="ECO:0007669"/>
    <property type="project" value="UniProtKB-UniRule"/>
</dbReference>
<dbReference type="AlphaFoldDB" id="A0A1F5K8L6"/>
<dbReference type="Gene3D" id="3.30.1280.10">
    <property type="entry name" value="Phosphoribosylformylglycinamidine synthase subunit PurS"/>
    <property type="match status" value="1"/>
</dbReference>
<evidence type="ECO:0000313" key="8">
    <source>
        <dbReference type="Proteomes" id="UP000176527"/>
    </source>
</evidence>
<dbReference type="GO" id="GO:0009152">
    <property type="term" value="P:purine ribonucleotide biosynthetic process"/>
    <property type="evidence" value="ECO:0007669"/>
    <property type="project" value="UniProtKB-UniRule"/>
</dbReference>
<evidence type="ECO:0000256" key="4">
    <source>
        <dbReference type="ARBA" id="ARBA00022755"/>
    </source>
</evidence>
<accession>A0A1F5K8L6</accession>
<dbReference type="EMBL" id="MFDE01000047">
    <property type="protein sequence ID" value="OGE37293.1"/>
    <property type="molecule type" value="Genomic_DNA"/>
</dbReference>
<keyword evidence="1" id="KW-0963">Cytoplasm</keyword>
<keyword evidence="5" id="KW-0067">ATP-binding</keyword>
<reference evidence="7 8" key="1">
    <citation type="journal article" date="2016" name="Nat. Commun.">
        <title>Thousands of microbial genomes shed light on interconnected biogeochemical processes in an aquifer system.</title>
        <authorList>
            <person name="Anantharaman K."/>
            <person name="Brown C.T."/>
            <person name="Hug L.A."/>
            <person name="Sharon I."/>
            <person name="Castelle C.J."/>
            <person name="Probst A.J."/>
            <person name="Thomas B.C."/>
            <person name="Singh A."/>
            <person name="Wilkins M.J."/>
            <person name="Karaoz U."/>
            <person name="Brodie E.L."/>
            <person name="Williams K.H."/>
            <person name="Hubbard S.S."/>
            <person name="Banfield J.F."/>
        </authorList>
    </citation>
    <scope>NUCLEOTIDE SEQUENCE [LARGE SCALE GENOMIC DNA]</scope>
</reference>
<dbReference type="Pfam" id="PF02700">
    <property type="entry name" value="PurS"/>
    <property type="match status" value="1"/>
</dbReference>
<sequence>MPEYECLLIIKLKDVISDPQGDAVKSCLQQLGFEGIGSLRMGKERTFILSASNLREAKETVE</sequence>
<dbReference type="NCBIfam" id="TIGR00302">
    <property type="entry name" value="phosphoribosylformylglycinamidine synthase subunit PurS"/>
    <property type="match status" value="1"/>
</dbReference>
<evidence type="ECO:0000256" key="6">
    <source>
        <dbReference type="NCBIfam" id="TIGR00302"/>
    </source>
</evidence>
<comment type="caution">
    <text evidence="7">The sequence shown here is derived from an EMBL/GenBank/DDBJ whole genome shotgun (WGS) entry which is preliminary data.</text>
</comment>
<evidence type="ECO:0000313" key="7">
    <source>
        <dbReference type="EMBL" id="OGE37293.1"/>
    </source>
</evidence>
<protein>
    <recommendedName>
        <fullName evidence="6">Phosphoribosylformylglycinamidine synthase subunit PurS</fullName>
    </recommendedName>
</protein>
<evidence type="ECO:0000256" key="2">
    <source>
        <dbReference type="ARBA" id="ARBA00022598"/>
    </source>
</evidence>
<gene>
    <name evidence="7" type="ORF">A3F00_01005</name>
</gene>
<dbReference type="PANTHER" id="PTHR34696">
    <property type="entry name" value="PHOSPHORIBOSYLFORMYLGLYCINAMIDINE SYNTHASE SUBUNIT PURS"/>
    <property type="match status" value="1"/>
</dbReference>
<feature type="non-terminal residue" evidence="7">
    <location>
        <position position="62"/>
    </location>
</feature>